<dbReference type="AlphaFoldDB" id="A0A4V5N3M6"/>
<keyword evidence="1" id="KW-0472">Membrane</keyword>
<proteinExistence type="predicted"/>
<dbReference type="InterPro" id="IPR001451">
    <property type="entry name" value="Hexapep"/>
</dbReference>
<dbReference type="SUPFAM" id="SSF51161">
    <property type="entry name" value="Trimeric LpxA-like enzymes"/>
    <property type="match status" value="1"/>
</dbReference>
<dbReference type="InterPro" id="IPR011004">
    <property type="entry name" value="Trimer_LpxA-like_sf"/>
</dbReference>
<keyword evidence="3" id="KW-1185">Reference proteome</keyword>
<keyword evidence="1" id="KW-1133">Transmembrane helix</keyword>
<comment type="caution">
    <text evidence="2">The sequence shown here is derived from an EMBL/GenBank/DDBJ whole genome shotgun (WGS) entry which is preliminary data.</text>
</comment>
<reference evidence="2 3" key="1">
    <citation type="submission" date="2017-03" db="EMBL/GenBank/DDBJ databases">
        <title>Genomes of endolithic fungi from Antarctica.</title>
        <authorList>
            <person name="Coleine C."/>
            <person name="Masonjones S."/>
            <person name="Stajich J.E."/>
        </authorList>
    </citation>
    <scope>NUCLEOTIDE SEQUENCE [LARGE SCALE GENOMIC DNA]</scope>
    <source>
        <strain evidence="2 3">CCFEE 6315</strain>
    </source>
</reference>
<dbReference type="EMBL" id="NAJL01000046">
    <property type="protein sequence ID" value="TKA24229.1"/>
    <property type="molecule type" value="Genomic_DNA"/>
</dbReference>
<dbReference type="OrthoDB" id="25818at2759"/>
<accession>A0A4V5N3M6</accession>
<dbReference type="CDD" id="cd03357">
    <property type="entry name" value="LbH_MAT_GAT"/>
    <property type="match status" value="1"/>
</dbReference>
<organism evidence="2 3">
    <name type="scientific">Salinomyces thailandicus</name>
    <dbReference type="NCBI Taxonomy" id="706561"/>
    <lineage>
        <taxon>Eukaryota</taxon>
        <taxon>Fungi</taxon>
        <taxon>Dikarya</taxon>
        <taxon>Ascomycota</taxon>
        <taxon>Pezizomycotina</taxon>
        <taxon>Dothideomycetes</taxon>
        <taxon>Dothideomycetidae</taxon>
        <taxon>Mycosphaerellales</taxon>
        <taxon>Teratosphaeriaceae</taxon>
        <taxon>Salinomyces</taxon>
    </lineage>
</organism>
<dbReference type="PANTHER" id="PTHR23416:SF54">
    <property type="entry name" value="ACETYLTRANSFERASE, CYSE_LACA_LPXA_NODL FAMILY (AFU_ORTHOLOGUE AFUA_2G08430)-RELATED"/>
    <property type="match status" value="1"/>
</dbReference>
<keyword evidence="1" id="KW-0812">Transmembrane</keyword>
<dbReference type="Gene3D" id="2.160.10.10">
    <property type="entry name" value="Hexapeptide repeat proteins"/>
    <property type="match status" value="1"/>
</dbReference>
<dbReference type="Pfam" id="PF00132">
    <property type="entry name" value="Hexapep"/>
    <property type="match status" value="1"/>
</dbReference>
<evidence type="ECO:0000256" key="1">
    <source>
        <dbReference type="SAM" id="Phobius"/>
    </source>
</evidence>
<name>A0A4V5N3M6_9PEZI</name>
<evidence type="ECO:0000313" key="2">
    <source>
        <dbReference type="EMBL" id="TKA24229.1"/>
    </source>
</evidence>
<feature type="transmembrane region" description="Helical" evidence="1">
    <location>
        <begin position="344"/>
        <end position="366"/>
    </location>
</feature>
<dbReference type="PANTHER" id="PTHR23416">
    <property type="entry name" value="SIALIC ACID SYNTHASE-RELATED"/>
    <property type="match status" value="1"/>
</dbReference>
<dbReference type="InterPro" id="IPR051159">
    <property type="entry name" value="Hexapeptide_acetyltransf"/>
</dbReference>
<protein>
    <submittedName>
        <fullName evidence="2">Uncharacterized protein</fullName>
    </submittedName>
</protein>
<gene>
    <name evidence="2" type="ORF">B0A50_05993</name>
</gene>
<dbReference type="GO" id="GO:0008374">
    <property type="term" value="F:O-acyltransferase activity"/>
    <property type="evidence" value="ECO:0007669"/>
    <property type="project" value="TreeGrafter"/>
</dbReference>
<dbReference type="Proteomes" id="UP000308549">
    <property type="component" value="Unassembled WGS sequence"/>
</dbReference>
<sequence>MNRPSTPLDFCRNPSTMNTYTPNTTAPTATRISTCHASPPEERYRCPEPTLPLLTLLTPQTPYHEKHPQTPQYLFFTPNDAEHIYLRKRAQALCDVFNTQHAMVPLEERSKAWHELVKVPGKETSQLPPSAAPFVRSPFHVDYGINIHIAPSATILRNCYIQDAPDSPVTIGEGTLVGPDVHISAVKHNVDWRRRQGTFGPSWSAAVTIGDDCYIGARAMIMPGVTIGDSCVIGAASLVTQSIPPYHVAAGCPARVTRKVALDTPDAPGLCYERRGDRMVVVQDPAATGTWKNVELVPVPSTVCSSDSTEEGSEYHRKQCPEHSEARLMQALDCMQQVQSPRTIGFDLVLLVLSIMTAWAILHVALY</sequence>
<evidence type="ECO:0000313" key="3">
    <source>
        <dbReference type="Proteomes" id="UP000308549"/>
    </source>
</evidence>